<accession>A0A382R7L8</accession>
<dbReference type="Pfam" id="PF05721">
    <property type="entry name" value="PhyH"/>
    <property type="match status" value="1"/>
</dbReference>
<evidence type="ECO:0000313" key="1">
    <source>
        <dbReference type="EMBL" id="SVC93172.1"/>
    </source>
</evidence>
<gene>
    <name evidence="1" type="ORF">METZ01_LOCUS346026</name>
</gene>
<dbReference type="Gene3D" id="2.60.120.620">
    <property type="entry name" value="q2cbj1_9rhob like domain"/>
    <property type="match status" value="1"/>
</dbReference>
<organism evidence="1">
    <name type="scientific">marine metagenome</name>
    <dbReference type="NCBI Taxonomy" id="408172"/>
    <lineage>
        <taxon>unclassified sequences</taxon>
        <taxon>metagenomes</taxon>
        <taxon>ecological metagenomes</taxon>
    </lineage>
</organism>
<dbReference type="PANTHER" id="PTHR20883">
    <property type="entry name" value="PHYTANOYL-COA DIOXYGENASE DOMAIN CONTAINING 1"/>
    <property type="match status" value="1"/>
</dbReference>
<sequence>MTKLTTQQLSDFAEQGFVFLPSLFSLAEVAVLRSGAARIMARQGPEVVCEADSKTVRLVYGAHRFDEAFVRLGRHPRLIAAAEQLLETDGVYVHQSRLNPKAAFNGGNWDWHQDFATWHDRDGLAEPRALMVAVFIEHVTAANAPLLIV</sequence>
<dbReference type="GO" id="GO:0046872">
    <property type="term" value="F:metal ion binding"/>
    <property type="evidence" value="ECO:0007669"/>
    <property type="project" value="UniProtKB-ARBA"/>
</dbReference>
<dbReference type="PANTHER" id="PTHR20883:SF48">
    <property type="entry name" value="ECTOINE DIOXYGENASE"/>
    <property type="match status" value="1"/>
</dbReference>
<dbReference type="EMBL" id="UINC01119387">
    <property type="protein sequence ID" value="SVC93172.1"/>
    <property type="molecule type" value="Genomic_DNA"/>
</dbReference>
<dbReference type="SUPFAM" id="SSF51197">
    <property type="entry name" value="Clavaminate synthase-like"/>
    <property type="match status" value="1"/>
</dbReference>
<proteinExistence type="predicted"/>
<dbReference type="InterPro" id="IPR008775">
    <property type="entry name" value="Phytyl_CoA_dOase-like"/>
</dbReference>
<name>A0A382R7L8_9ZZZZ</name>
<protein>
    <submittedName>
        <fullName evidence="1">Uncharacterized protein</fullName>
    </submittedName>
</protein>
<reference evidence="1" key="1">
    <citation type="submission" date="2018-05" db="EMBL/GenBank/DDBJ databases">
        <authorList>
            <person name="Lanie J.A."/>
            <person name="Ng W.-L."/>
            <person name="Kazmierczak K.M."/>
            <person name="Andrzejewski T.M."/>
            <person name="Davidsen T.M."/>
            <person name="Wayne K.J."/>
            <person name="Tettelin H."/>
            <person name="Glass J.I."/>
            <person name="Rusch D."/>
            <person name="Podicherti R."/>
            <person name="Tsui H.-C.T."/>
            <person name="Winkler M.E."/>
        </authorList>
    </citation>
    <scope>NUCLEOTIDE SEQUENCE</scope>
</reference>
<dbReference type="AlphaFoldDB" id="A0A382R7L8"/>
<dbReference type="GO" id="GO:0016491">
    <property type="term" value="F:oxidoreductase activity"/>
    <property type="evidence" value="ECO:0007669"/>
    <property type="project" value="UniProtKB-ARBA"/>
</dbReference>
<feature type="non-terminal residue" evidence="1">
    <location>
        <position position="149"/>
    </location>
</feature>